<dbReference type="AlphaFoldDB" id="A0AAP0DBT6"/>
<evidence type="ECO:0000256" key="2">
    <source>
        <dbReference type="ARBA" id="ARBA00004613"/>
    </source>
</evidence>
<evidence type="ECO:0000256" key="5">
    <source>
        <dbReference type="ARBA" id="ARBA00022729"/>
    </source>
</evidence>
<dbReference type="PANTHER" id="PTHR46066">
    <property type="entry name" value="CHITINASE DOMAIN-CONTAINING PROTEIN 1 FAMILY MEMBER"/>
    <property type="match status" value="1"/>
</dbReference>
<keyword evidence="4" id="KW-0964">Secreted</keyword>
<keyword evidence="9" id="KW-0472">Membrane</keyword>
<dbReference type="GO" id="GO:0012505">
    <property type="term" value="C:endomembrane system"/>
    <property type="evidence" value="ECO:0007669"/>
    <property type="project" value="TreeGrafter"/>
</dbReference>
<evidence type="ECO:0000256" key="3">
    <source>
        <dbReference type="ARBA" id="ARBA00009336"/>
    </source>
</evidence>
<evidence type="ECO:0000259" key="10">
    <source>
        <dbReference type="PROSITE" id="PS51910"/>
    </source>
</evidence>
<dbReference type="Proteomes" id="UP001408789">
    <property type="component" value="Unassembled WGS sequence"/>
</dbReference>
<feature type="region of interest" description="Disordered" evidence="8">
    <location>
        <begin position="1"/>
        <end position="33"/>
    </location>
</feature>
<name>A0AAP0DBT6_9ASTR</name>
<evidence type="ECO:0000256" key="6">
    <source>
        <dbReference type="ARBA" id="ARBA00023228"/>
    </source>
</evidence>
<keyword evidence="9" id="KW-1133">Transmembrane helix</keyword>
<feature type="transmembrane region" description="Helical" evidence="9">
    <location>
        <begin position="40"/>
        <end position="60"/>
    </location>
</feature>
<dbReference type="SUPFAM" id="SSF51445">
    <property type="entry name" value="(Trans)glycosidases"/>
    <property type="match status" value="1"/>
</dbReference>
<reference evidence="11 12" key="1">
    <citation type="submission" date="2024-04" db="EMBL/GenBank/DDBJ databases">
        <title>The reference genome of an endangered Asteraceae, Deinandra increscens subsp. villosa, native to the Central Coast of California.</title>
        <authorList>
            <person name="Guilliams M."/>
            <person name="Hasenstab-Lehman K."/>
            <person name="Meyer R."/>
            <person name="Mcevoy S."/>
        </authorList>
    </citation>
    <scope>NUCLEOTIDE SEQUENCE [LARGE SCALE GENOMIC DNA]</scope>
    <source>
        <tissue evidence="11">Leaf</tissue>
    </source>
</reference>
<dbReference type="GO" id="GO:0005975">
    <property type="term" value="P:carbohydrate metabolic process"/>
    <property type="evidence" value="ECO:0007669"/>
    <property type="project" value="InterPro"/>
</dbReference>
<dbReference type="Gene3D" id="3.10.50.10">
    <property type="match status" value="1"/>
</dbReference>
<evidence type="ECO:0000256" key="4">
    <source>
        <dbReference type="ARBA" id="ARBA00022525"/>
    </source>
</evidence>
<dbReference type="GO" id="GO:0070492">
    <property type="term" value="F:oligosaccharide binding"/>
    <property type="evidence" value="ECO:0007669"/>
    <property type="project" value="TreeGrafter"/>
</dbReference>
<evidence type="ECO:0000256" key="7">
    <source>
        <dbReference type="ARBA" id="ARBA00040976"/>
    </source>
</evidence>
<dbReference type="PROSITE" id="PS51910">
    <property type="entry name" value="GH18_2"/>
    <property type="match status" value="1"/>
</dbReference>
<feature type="compositionally biased region" description="Low complexity" evidence="8">
    <location>
        <begin position="23"/>
        <end position="33"/>
    </location>
</feature>
<keyword evidence="6" id="KW-0458">Lysosome</keyword>
<dbReference type="InterPro" id="IPR001223">
    <property type="entry name" value="Glyco_hydro18_cat"/>
</dbReference>
<protein>
    <recommendedName>
        <fullName evidence="7">Chitinase domain-containing protein 1</fullName>
    </recommendedName>
</protein>
<dbReference type="Gene3D" id="3.20.20.80">
    <property type="entry name" value="Glycosidases"/>
    <property type="match status" value="1"/>
</dbReference>
<dbReference type="GO" id="GO:0005576">
    <property type="term" value="C:extracellular region"/>
    <property type="evidence" value="ECO:0007669"/>
    <property type="project" value="UniProtKB-SubCell"/>
</dbReference>
<evidence type="ECO:0000313" key="12">
    <source>
        <dbReference type="Proteomes" id="UP001408789"/>
    </source>
</evidence>
<dbReference type="FunFam" id="3.10.50.10:FF:000002">
    <property type="entry name" value="Chitinase domain-containing protein 1"/>
    <property type="match status" value="1"/>
</dbReference>
<evidence type="ECO:0000256" key="8">
    <source>
        <dbReference type="SAM" id="MobiDB-lite"/>
    </source>
</evidence>
<comment type="caution">
    <text evidence="11">The sequence shown here is derived from an EMBL/GenBank/DDBJ whole genome shotgun (WGS) entry which is preliminary data.</text>
</comment>
<evidence type="ECO:0000313" key="11">
    <source>
        <dbReference type="EMBL" id="KAK9068334.1"/>
    </source>
</evidence>
<sequence>MTRKRGRPPPPESDRRSSTVKASSSSSSSSNKNKNNRRNILLLLLIIFIVSPAAISIYLYRILYAPETDLYQRLVKTDISYQEILSENGKVSENASGRNFPNPVLAYVTPWNSKGYEMAKKFNSKLTHISPVWYDLKSQGVEFVLEGRHNVDKGWMSDLRMKGHALILPRIVLEAIPMDLLKEKKKRAKVIQLIIAECKEMNFDGIVLESWSRWAAYGVLHDPHMRNLALQFIKKLGQAMHSVVVNEQSLQLIYVIGPPRSDRLHEYDFGPQDLQSLSDAVDGYSLMTYDFSNPQNPGPNAPLKWVHFVMQLLLADGPHNLSQKIFLGINFYGNDFVLKGGGGGAILGRDYLSLLEKHKPELKWDKKSEEHFFLYSTDDNVEHVVFYPSPLSIEMRLGEARSWGAGISIWEIGQGLDYFFHLL</sequence>
<dbReference type="FunFam" id="3.20.20.80:FF:000028">
    <property type="entry name" value="Chitinase domain-containing protein 1"/>
    <property type="match status" value="1"/>
</dbReference>
<evidence type="ECO:0000256" key="9">
    <source>
        <dbReference type="SAM" id="Phobius"/>
    </source>
</evidence>
<evidence type="ECO:0000256" key="1">
    <source>
        <dbReference type="ARBA" id="ARBA00004371"/>
    </source>
</evidence>
<dbReference type="SMART" id="SM00636">
    <property type="entry name" value="Glyco_18"/>
    <property type="match status" value="1"/>
</dbReference>
<keyword evidence="5" id="KW-0732">Signal</keyword>
<comment type="subcellular location">
    <subcellularLocation>
        <location evidence="1">Lysosome</location>
    </subcellularLocation>
    <subcellularLocation>
        <location evidence="2">Secreted</location>
    </subcellularLocation>
</comment>
<dbReference type="GO" id="GO:0005764">
    <property type="term" value="C:lysosome"/>
    <property type="evidence" value="ECO:0007669"/>
    <property type="project" value="UniProtKB-SubCell"/>
</dbReference>
<dbReference type="InterPro" id="IPR029070">
    <property type="entry name" value="Chitinase_insertion_sf"/>
</dbReference>
<dbReference type="InterPro" id="IPR017853">
    <property type="entry name" value="GH"/>
</dbReference>
<keyword evidence="12" id="KW-1185">Reference proteome</keyword>
<dbReference type="Pfam" id="PF00704">
    <property type="entry name" value="Glyco_hydro_18"/>
    <property type="match status" value="1"/>
</dbReference>
<dbReference type="GO" id="GO:0008061">
    <property type="term" value="F:chitin binding"/>
    <property type="evidence" value="ECO:0007669"/>
    <property type="project" value="InterPro"/>
</dbReference>
<organism evidence="11 12">
    <name type="scientific">Deinandra increscens subsp. villosa</name>
    <dbReference type="NCBI Taxonomy" id="3103831"/>
    <lineage>
        <taxon>Eukaryota</taxon>
        <taxon>Viridiplantae</taxon>
        <taxon>Streptophyta</taxon>
        <taxon>Embryophyta</taxon>
        <taxon>Tracheophyta</taxon>
        <taxon>Spermatophyta</taxon>
        <taxon>Magnoliopsida</taxon>
        <taxon>eudicotyledons</taxon>
        <taxon>Gunneridae</taxon>
        <taxon>Pentapetalae</taxon>
        <taxon>asterids</taxon>
        <taxon>campanulids</taxon>
        <taxon>Asterales</taxon>
        <taxon>Asteraceae</taxon>
        <taxon>Asteroideae</taxon>
        <taxon>Heliantheae alliance</taxon>
        <taxon>Madieae</taxon>
        <taxon>Madiinae</taxon>
        <taxon>Deinandra</taxon>
    </lineage>
</organism>
<proteinExistence type="inferred from homology"/>
<gene>
    <name evidence="11" type="ORF">SSX86_012445</name>
</gene>
<comment type="similarity">
    <text evidence="3">Belongs to the glycosyl hydrolase 18 family.</text>
</comment>
<dbReference type="InterPro" id="IPR011583">
    <property type="entry name" value="Chitinase_II/V-like_cat"/>
</dbReference>
<dbReference type="EMBL" id="JBCNJP010000014">
    <property type="protein sequence ID" value="KAK9068334.1"/>
    <property type="molecule type" value="Genomic_DNA"/>
</dbReference>
<dbReference type="CDD" id="cd02876">
    <property type="entry name" value="GH18_SI-CLP"/>
    <property type="match status" value="1"/>
</dbReference>
<dbReference type="PANTHER" id="PTHR46066:SF2">
    <property type="entry name" value="CHITINASE DOMAIN-CONTAINING PROTEIN 1"/>
    <property type="match status" value="1"/>
</dbReference>
<keyword evidence="9" id="KW-0812">Transmembrane</keyword>
<accession>A0AAP0DBT6</accession>
<feature type="domain" description="GH18" evidence="10">
    <location>
        <begin position="102"/>
        <end position="423"/>
    </location>
</feature>